<dbReference type="GO" id="GO:0009279">
    <property type="term" value="C:cell outer membrane"/>
    <property type="evidence" value="ECO:0007669"/>
    <property type="project" value="TreeGrafter"/>
</dbReference>
<dbReference type="SUPFAM" id="SSF49464">
    <property type="entry name" value="Carboxypeptidase regulatory domain-like"/>
    <property type="match status" value="1"/>
</dbReference>
<keyword evidence="3" id="KW-0121">Carboxypeptidase</keyword>
<dbReference type="SUPFAM" id="SSF56935">
    <property type="entry name" value="Porins"/>
    <property type="match status" value="1"/>
</dbReference>
<dbReference type="PANTHER" id="PTHR30069:SF29">
    <property type="entry name" value="HEMOGLOBIN AND HEMOGLOBIN-HAPTOGLOBIN-BINDING PROTEIN 1-RELATED"/>
    <property type="match status" value="1"/>
</dbReference>
<keyword evidence="3" id="KW-0378">Hydrolase</keyword>
<evidence type="ECO:0000313" key="4">
    <source>
        <dbReference type="Proteomes" id="UP000321820"/>
    </source>
</evidence>
<dbReference type="KEGG" id="talb:FTW19_11910"/>
<keyword evidence="3" id="KW-0645">Protease</keyword>
<evidence type="ECO:0000313" key="3">
    <source>
        <dbReference type="EMBL" id="QEE31311.1"/>
    </source>
</evidence>
<evidence type="ECO:0000259" key="2">
    <source>
        <dbReference type="Pfam" id="PF25183"/>
    </source>
</evidence>
<accession>A0A5B9ELU1</accession>
<protein>
    <submittedName>
        <fullName evidence="3">Carboxypeptidase regulatory-like domain-containing protein</fullName>
    </submittedName>
</protein>
<dbReference type="InterPro" id="IPR057601">
    <property type="entry name" value="Oar-like_b-barrel"/>
</dbReference>
<dbReference type="Pfam" id="PF13620">
    <property type="entry name" value="CarboxypepD_reg"/>
    <property type="match status" value="1"/>
</dbReference>
<sequence length="1203" mass="128186">MKIRQNKTTRPGRSIAIFFALLFMLGGFSGRLMAQTTSSLSGTVQDGTGAIIPEARVVLTNTATNEIRRLETNSSGYFNFAGIVPGSYTVAITAEGFRGYQQQNVVLNPGDTRSLPNLVLSPGAATETVTINSSAEAIAPEDSGERSALLDAKDIERIPLASRNFSELLKVLPGVTTTSTGTGNGTGFDFTDAGSSGSAVGVGLNTNGAPYRGGTAYLLDGANIIDPGCACWSIATVNPDMTQEVKVQSSNFGADAAQGPVVINVISKAGGAAFHGQAYLYTRNAILNANTWQNKHSTSPTARPDAQYYYPGGSIGGPILIPGTGFNKDHKLLFWAGYEAFRQTLPASSPLQSYVPSTAMRAGNFSLTDSANAALCKTSTGNDFCSSLNGGYAPDGTPLTGTQIPSSYLDPGALALLKLFPTANADPSGNSGGYNYYLQPTNVHNGYIYRGRVDYNLSDRNKFFVSYQYGSDSATSVSHIWWTPSYSVAYPGGPLISPTHSHVLSGSYIHVFNGASTNELRVAVGWLDNPFTGSNLQAMSKSAVGYSYNTVYNGASSFVPSINSPGARTLPDISQPDIFQQGGTYNSIKKSPSVADDFTVVYKTHTFKMGGFWSLAGNKQGTYGSANGALSFGSGVKVDQVTGNKIGTANPLANFLMGITSGFSQNSTNPVTDMYYNTGAGYILDNWKVMPGLTLNLGLRIEHLGRWQDASGTGMAVWRSDKYASELGAGKAYPGVSWHALDSSLPNGGSPVQTLFLSPRLGLAYDLHRNGKTVFRGGWAQYRWNDQFNDYGGPLQTALGVKTYNSTGGQAITLKEISALSSSGSSLGSLPSSVYVTDPNDDKVGVTNAYNFTISQRLPKAMLLEVAYVGNDTQNILMGGQSNGSGVGGSNFVNQNKIPLGGLFKADPVTGVAAPSDPENIPNLVNYFPYYKGYGSNAITMASHLGYSNYNAAQFSLIRMTGRATYNINYTFSKALGIVGSTLDAFNVRNNYGVLNIDRPHVINTSYAFDLGRWVHGNPLLGGAVNGWTLSGTTTWQAGGNMQANLGQNLGMTVYNSTLGHYITSNTYYGTPSQTVLPVTTCNPNSNLGTYQHINLNCITAPQLGQVGVRQLPYLSLPSYLNSDLGIYKKFQITEHQGVEFRATAFNFLNHPLPGYSSSSLVQPKLVTTDNRTFTSQVSNVGRGVTDAKYTQRTMLLAVKYTF</sequence>
<feature type="domain" description="TonB-dependent transporter Oar-like beta-barrel" evidence="2">
    <location>
        <begin position="267"/>
        <end position="1161"/>
    </location>
</feature>
<gene>
    <name evidence="3" type="ORF">FTW19_11910</name>
</gene>
<dbReference type="Gene3D" id="2.170.130.10">
    <property type="entry name" value="TonB-dependent receptor, plug domain"/>
    <property type="match status" value="1"/>
</dbReference>
<dbReference type="Proteomes" id="UP000321820">
    <property type="component" value="Chromosome"/>
</dbReference>
<dbReference type="AlphaFoldDB" id="A0A5B9ELU1"/>
<dbReference type="InterPro" id="IPR037066">
    <property type="entry name" value="Plug_dom_sf"/>
</dbReference>
<keyword evidence="1" id="KW-0732">Signal</keyword>
<dbReference type="InterPro" id="IPR008969">
    <property type="entry name" value="CarboxyPept-like_regulatory"/>
</dbReference>
<reference evidence="3 4" key="1">
    <citation type="submission" date="2019-08" db="EMBL/GenBank/DDBJ databases">
        <title>Complete genome sequence of Terriglobus albidus strain ORNL.</title>
        <authorList>
            <person name="Podar M."/>
        </authorList>
    </citation>
    <scope>NUCLEOTIDE SEQUENCE [LARGE SCALE GENOMIC DNA]</scope>
    <source>
        <strain evidence="3 4">ORNL</strain>
    </source>
</reference>
<proteinExistence type="predicted"/>
<dbReference type="GO" id="GO:0015344">
    <property type="term" value="F:siderophore uptake transmembrane transporter activity"/>
    <property type="evidence" value="ECO:0007669"/>
    <property type="project" value="TreeGrafter"/>
</dbReference>
<dbReference type="EMBL" id="CP042806">
    <property type="protein sequence ID" value="QEE31311.1"/>
    <property type="molecule type" value="Genomic_DNA"/>
</dbReference>
<dbReference type="Pfam" id="PF25183">
    <property type="entry name" value="OMP_b-brl_4"/>
    <property type="match status" value="1"/>
</dbReference>
<dbReference type="OrthoDB" id="97893at2"/>
<dbReference type="GO" id="GO:0044718">
    <property type="term" value="P:siderophore transmembrane transport"/>
    <property type="evidence" value="ECO:0007669"/>
    <property type="project" value="TreeGrafter"/>
</dbReference>
<organism evidence="3 4">
    <name type="scientific">Terriglobus albidus</name>
    <dbReference type="NCBI Taxonomy" id="1592106"/>
    <lineage>
        <taxon>Bacteria</taxon>
        <taxon>Pseudomonadati</taxon>
        <taxon>Acidobacteriota</taxon>
        <taxon>Terriglobia</taxon>
        <taxon>Terriglobales</taxon>
        <taxon>Acidobacteriaceae</taxon>
        <taxon>Terriglobus</taxon>
    </lineage>
</organism>
<dbReference type="GO" id="GO:0004180">
    <property type="term" value="F:carboxypeptidase activity"/>
    <property type="evidence" value="ECO:0007669"/>
    <property type="project" value="UniProtKB-KW"/>
</dbReference>
<evidence type="ECO:0000256" key="1">
    <source>
        <dbReference type="ARBA" id="ARBA00022729"/>
    </source>
</evidence>
<dbReference type="Gene3D" id="2.60.40.1120">
    <property type="entry name" value="Carboxypeptidase-like, regulatory domain"/>
    <property type="match status" value="1"/>
</dbReference>
<dbReference type="PANTHER" id="PTHR30069">
    <property type="entry name" value="TONB-DEPENDENT OUTER MEMBRANE RECEPTOR"/>
    <property type="match status" value="1"/>
</dbReference>
<keyword evidence="4" id="KW-1185">Reference proteome</keyword>
<dbReference type="InterPro" id="IPR039426">
    <property type="entry name" value="TonB-dep_rcpt-like"/>
</dbReference>
<name>A0A5B9ELU1_9BACT</name>